<dbReference type="Proteomes" id="UP000015106">
    <property type="component" value="Chromosome 7"/>
</dbReference>
<evidence type="ECO:0000313" key="3">
    <source>
        <dbReference type="Proteomes" id="UP000015106"/>
    </source>
</evidence>
<accession>A0A8R7R4P5</accession>
<dbReference type="AlphaFoldDB" id="A0A8R7R4P5"/>
<sequence length="53" mass="6184">MSIRLDLIVRWFTDSNFISSIIYVQVDLLVIYICIGILFSVLFIGACEMFFML</sequence>
<feature type="transmembrane region" description="Helical" evidence="1">
    <location>
        <begin position="30"/>
        <end position="51"/>
    </location>
</feature>
<protein>
    <submittedName>
        <fullName evidence="2">Uncharacterized protein</fullName>
    </submittedName>
</protein>
<dbReference type="EnsemblPlants" id="TuG1812G0700005772.01.T01">
    <property type="protein sequence ID" value="TuG1812G0700005772.01.T01.cds325889"/>
    <property type="gene ID" value="TuG1812G0700005772.01"/>
</dbReference>
<name>A0A8R7R4P5_TRIUA</name>
<reference evidence="2" key="3">
    <citation type="submission" date="2022-06" db="UniProtKB">
        <authorList>
            <consortium name="EnsemblPlants"/>
        </authorList>
    </citation>
    <scope>IDENTIFICATION</scope>
</reference>
<proteinExistence type="predicted"/>
<evidence type="ECO:0000256" key="1">
    <source>
        <dbReference type="SAM" id="Phobius"/>
    </source>
</evidence>
<evidence type="ECO:0000313" key="2">
    <source>
        <dbReference type="EnsemblPlants" id="TuG1812G0700005772.01.T01.cds325889"/>
    </source>
</evidence>
<keyword evidence="3" id="KW-1185">Reference proteome</keyword>
<keyword evidence="1" id="KW-0472">Membrane</keyword>
<keyword evidence="1" id="KW-0812">Transmembrane</keyword>
<organism evidence="2 3">
    <name type="scientific">Triticum urartu</name>
    <name type="common">Red wild einkorn</name>
    <name type="synonym">Crithodium urartu</name>
    <dbReference type="NCBI Taxonomy" id="4572"/>
    <lineage>
        <taxon>Eukaryota</taxon>
        <taxon>Viridiplantae</taxon>
        <taxon>Streptophyta</taxon>
        <taxon>Embryophyta</taxon>
        <taxon>Tracheophyta</taxon>
        <taxon>Spermatophyta</taxon>
        <taxon>Magnoliopsida</taxon>
        <taxon>Liliopsida</taxon>
        <taxon>Poales</taxon>
        <taxon>Poaceae</taxon>
        <taxon>BOP clade</taxon>
        <taxon>Pooideae</taxon>
        <taxon>Triticodae</taxon>
        <taxon>Triticeae</taxon>
        <taxon>Triticinae</taxon>
        <taxon>Triticum</taxon>
    </lineage>
</organism>
<keyword evidence="1" id="KW-1133">Transmembrane helix</keyword>
<dbReference type="Gramene" id="TuG1812G0700005772.01.T01">
    <property type="protein sequence ID" value="TuG1812G0700005772.01.T01.cds325889"/>
    <property type="gene ID" value="TuG1812G0700005772.01"/>
</dbReference>
<reference evidence="3" key="1">
    <citation type="journal article" date="2013" name="Nature">
        <title>Draft genome of the wheat A-genome progenitor Triticum urartu.</title>
        <authorList>
            <person name="Ling H.Q."/>
            <person name="Zhao S."/>
            <person name="Liu D."/>
            <person name="Wang J."/>
            <person name="Sun H."/>
            <person name="Zhang C."/>
            <person name="Fan H."/>
            <person name="Li D."/>
            <person name="Dong L."/>
            <person name="Tao Y."/>
            <person name="Gao C."/>
            <person name="Wu H."/>
            <person name="Li Y."/>
            <person name="Cui Y."/>
            <person name="Guo X."/>
            <person name="Zheng S."/>
            <person name="Wang B."/>
            <person name="Yu K."/>
            <person name="Liang Q."/>
            <person name="Yang W."/>
            <person name="Lou X."/>
            <person name="Chen J."/>
            <person name="Feng M."/>
            <person name="Jian J."/>
            <person name="Zhang X."/>
            <person name="Luo G."/>
            <person name="Jiang Y."/>
            <person name="Liu J."/>
            <person name="Wang Z."/>
            <person name="Sha Y."/>
            <person name="Zhang B."/>
            <person name="Wu H."/>
            <person name="Tang D."/>
            <person name="Shen Q."/>
            <person name="Xue P."/>
            <person name="Zou S."/>
            <person name="Wang X."/>
            <person name="Liu X."/>
            <person name="Wang F."/>
            <person name="Yang Y."/>
            <person name="An X."/>
            <person name="Dong Z."/>
            <person name="Zhang K."/>
            <person name="Zhang X."/>
            <person name="Luo M.C."/>
            <person name="Dvorak J."/>
            <person name="Tong Y."/>
            <person name="Wang J."/>
            <person name="Yang H."/>
            <person name="Li Z."/>
            <person name="Wang D."/>
            <person name="Zhang A."/>
            <person name="Wang J."/>
        </authorList>
    </citation>
    <scope>NUCLEOTIDE SEQUENCE</scope>
    <source>
        <strain evidence="3">cv. G1812</strain>
    </source>
</reference>
<reference evidence="2" key="2">
    <citation type="submission" date="2018-03" db="EMBL/GenBank/DDBJ databases">
        <title>The Triticum urartu genome reveals the dynamic nature of wheat genome evolution.</title>
        <authorList>
            <person name="Ling H."/>
            <person name="Ma B."/>
            <person name="Shi X."/>
            <person name="Liu H."/>
            <person name="Dong L."/>
            <person name="Sun H."/>
            <person name="Cao Y."/>
            <person name="Gao Q."/>
            <person name="Zheng S."/>
            <person name="Li Y."/>
            <person name="Yu Y."/>
            <person name="Du H."/>
            <person name="Qi M."/>
            <person name="Li Y."/>
            <person name="Yu H."/>
            <person name="Cui Y."/>
            <person name="Wang N."/>
            <person name="Chen C."/>
            <person name="Wu H."/>
            <person name="Zhao Y."/>
            <person name="Zhang J."/>
            <person name="Li Y."/>
            <person name="Zhou W."/>
            <person name="Zhang B."/>
            <person name="Hu W."/>
            <person name="Eijk M."/>
            <person name="Tang J."/>
            <person name="Witsenboer H."/>
            <person name="Zhao S."/>
            <person name="Li Z."/>
            <person name="Zhang A."/>
            <person name="Wang D."/>
            <person name="Liang C."/>
        </authorList>
    </citation>
    <scope>NUCLEOTIDE SEQUENCE [LARGE SCALE GENOMIC DNA]</scope>
    <source>
        <strain evidence="2">cv. G1812</strain>
    </source>
</reference>